<evidence type="ECO:0000256" key="12">
    <source>
        <dbReference type="ARBA" id="ARBA00023012"/>
    </source>
</evidence>
<dbReference type="PANTHER" id="PTHR45339:SF1">
    <property type="entry name" value="HYBRID SIGNAL TRANSDUCTION HISTIDINE KINASE J"/>
    <property type="match status" value="1"/>
</dbReference>
<dbReference type="SMART" id="SM00387">
    <property type="entry name" value="HATPase_c"/>
    <property type="match status" value="1"/>
</dbReference>
<keyword evidence="5 15" id="KW-0597">Phosphoprotein</keyword>
<evidence type="ECO:0000256" key="7">
    <source>
        <dbReference type="ARBA" id="ARBA00022692"/>
    </source>
</evidence>
<dbReference type="Pfam" id="PF00512">
    <property type="entry name" value="HisKA"/>
    <property type="match status" value="1"/>
</dbReference>
<sequence length="654" mass="73181">MNQLAIICVDDEEIVLRILQDQLRLFFGKDYYMAIASSGKDALAIIAELQENNVDVALVISDQMMPGMKGDELLIQVHTYYPKTMTVLLTGQADTQAIVNAVNRANLYRYIPKPWDETDLILTVSEALRRYTQEQQLEAKNQALQLLNEQLETLNKSLEQTVAERTAELKAAKEAAEVANQAKNAFVANMSHELRTALNGILGYAQILLREPDLTPRHKERIHLIQQCGSHLVSLINDILDLSNIEDQKLELIKIDFNLTDFLANLSRIIQIKAEQKSIFFTYQTEGQIPDCVNGDEKRLRQILMNLLSNAIKFTNKGSVIFKIEVIGNSESYNPLPITNYQLPITKIRFQVEDTGIGIASDQLERIFLRFEQVGEISQLATGEGLGLSITNKLVSMMGGSLQVESCLGVGSKFWFEISLPISVKAHPTPPPVQPKSIVTGYEGKRRKILVVDDREEERFIIVALLRPLGFELIEASSGKAALEKAIVHQPDLIVTDLKMSGMDGFDLCRQLRSLPAFEHTAILIISGGIFELENQKDEQTGYTDFIAKPFQLEELLEKIENSLGLSWIFSTSNSPIDPNTSESEDLVMPPGEELVSLYAAAQIGNFEEVIRQANRLQALNYKYARFASTVLQFAAQYDDDAIAGLIAPYLPET</sequence>
<feature type="modified residue" description="4-aspartylphosphate" evidence="15">
    <location>
        <position position="497"/>
    </location>
</feature>
<dbReference type="PROSITE" id="PS50110">
    <property type="entry name" value="RESPONSE_REGULATORY"/>
    <property type="match status" value="2"/>
</dbReference>
<dbReference type="CDD" id="cd14686">
    <property type="entry name" value="bZIP"/>
    <property type="match status" value="1"/>
</dbReference>
<dbReference type="Pfam" id="PF00072">
    <property type="entry name" value="Response_reg"/>
    <property type="match status" value="2"/>
</dbReference>
<keyword evidence="6" id="KW-0808">Transferase</keyword>
<feature type="domain" description="Response regulatory" evidence="18">
    <location>
        <begin position="5"/>
        <end position="128"/>
    </location>
</feature>
<evidence type="ECO:0000256" key="16">
    <source>
        <dbReference type="SAM" id="Coils"/>
    </source>
</evidence>
<dbReference type="FunFam" id="1.10.287.130:FF:000004">
    <property type="entry name" value="Ethylene receptor 1"/>
    <property type="match status" value="1"/>
</dbReference>
<evidence type="ECO:0000256" key="15">
    <source>
        <dbReference type="PROSITE-ProRule" id="PRU00169"/>
    </source>
</evidence>
<keyword evidence="20" id="KW-1185">Reference proteome</keyword>
<dbReference type="PANTHER" id="PTHR45339">
    <property type="entry name" value="HYBRID SIGNAL TRANSDUCTION HISTIDINE KINASE J"/>
    <property type="match status" value="1"/>
</dbReference>
<dbReference type="InterPro" id="IPR003661">
    <property type="entry name" value="HisK_dim/P_dom"/>
</dbReference>
<dbReference type="Gene3D" id="1.10.287.130">
    <property type="match status" value="1"/>
</dbReference>
<dbReference type="SMART" id="SM00448">
    <property type="entry name" value="REC"/>
    <property type="match status" value="2"/>
</dbReference>
<organism evidence="19 20">
    <name type="scientific">Microseira wollei NIES-4236</name>
    <dbReference type="NCBI Taxonomy" id="2530354"/>
    <lineage>
        <taxon>Bacteria</taxon>
        <taxon>Bacillati</taxon>
        <taxon>Cyanobacteriota</taxon>
        <taxon>Cyanophyceae</taxon>
        <taxon>Oscillatoriophycideae</taxon>
        <taxon>Aerosakkonematales</taxon>
        <taxon>Aerosakkonemataceae</taxon>
        <taxon>Microseira</taxon>
    </lineage>
</organism>
<evidence type="ECO:0000256" key="3">
    <source>
        <dbReference type="ARBA" id="ARBA00006402"/>
    </source>
</evidence>
<feature type="modified residue" description="4-aspartylphosphate" evidence="15">
    <location>
        <position position="62"/>
    </location>
</feature>
<comment type="caution">
    <text evidence="19">The sequence shown here is derived from an EMBL/GenBank/DDBJ whole genome shotgun (WGS) entry which is preliminary data.</text>
</comment>
<proteinExistence type="inferred from homology"/>
<dbReference type="SUPFAM" id="SSF52172">
    <property type="entry name" value="CheY-like"/>
    <property type="match status" value="2"/>
</dbReference>
<dbReference type="Gene3D" id="3.30.565.10">
    <property type="entry name" value="Histidine kinase-like ATPase, C-terminal domain"/>
    <property type="match status" value="1"/>
</dbReference>
<evidence type="ECO:0000256" key="6">
    <source>
        <dbReference type="ARBA" id="ARBA00022679"/>
    </source>
</evidence>
<keyword evidence="11" id="KW-1133">Transmembrane helix</keyword>
<comment type="subcellular location">
    <subcellularLocation>
        <location evidence="2">Membrane</location>
    </subcellularLocation>
</comment>
<feature type="coiled-coil region" evidence="16">
    <location>
        <begin position="134"/>
        <end position="175"/>
    </location>
</feature>
<keyword evidence="8" id="KW-0547">Nucleotide-binding</keyword>
<dbReference type="CDD" id="cd16922">
    <property type="entry name" value="HATPase_EvgS-ArcB-TorS-like"/>
    <property type="match status" value="1"/>
</dbReference>
<dbReference type="GO" id="GO:0016020">
    <property type="term" value="C:membrane"/>
    <property type="evidence" value="ECO:0007669"/>
    <property type="project" value="UniProtKB-SubCell"/>
</dbReference>
<feature type="domain" description="Histidine kinase" evidence="17">
    <location>
        <begin position="189"/>
        <end position="422"/>
    </location>
</feature>
<keyword evidence="7" id="KW-0812">Transmembrane</keyword>
<gene>
    <name evidence="19" type="ORF">MiSe_31850</name>
</gene>
<dbReference type="SUPFAM" id="SSF55874">
    <property type="entry name" value="ATPase domain of HSP90 chaperone/DNA topoisomerase II/histidine kinase"/>
    <property type="match status" value="1"/>
</dbReference>
<reference evidence="19" key="1">
    <citation type="submission" date="2019-10" db="EMBL/GenBank/DDBJ databases">
        <title>Draft genome sequece of Microseira wollei NIES-4236.</title>
        <authorList>
            <person name="Yamaguchi H."/>
            <person name="Suzuki S."/>
            <person name="Kawachi M."/>
        </authorList>
    </citation>
    <scope>NUCLEOTIDE SEQUENCE</scope>
    <source>
        <strain evidence="19">NIES-4236</strain>
    </source>
</reference>
<evidence type="ECO:0000256" key="13">
    <source>
        <dbReference type="ARBA" id="ARBA00023136"/>
    </source>
</evidence>
<dbReference type="EMBL" id="BLAY01000045">
    <property type="protein sequence ID" value="GET38427.1"/>
    <property type="molecule type" value="Genomic_DNA"/>
</dbReference>
<evidence type="ECO:0000259" key="17">
    <source>
        <dbReference type="PROSITE" id="PS50109"/>
    </source>
</evidence>
<dbReference type="InterPro" id="IPR036097">
    <property type="entry name" value="HisK_dim/P_sf"/>
</dbReference>
<accession>A0AAV3XG43</accession>
<keyword evidence="9 19" id="KW-0418">Kinase</keyword>
<dbReference type="InterPro" id="IPR005467">
    <property type="entry name" value="His_kinase_dom"/>
</dbReference>
<dbReference type="Gene3D" id="3.40.50.2300">
    <property type="match status" value="2"/>
</dbReference>
<dbReference type="InterPro" id="IPR036890">
    <property type="entry name" value="HATPase_C_sf"/>
</dbReference>
<evidence type="ECO:0000259" key="18">
    <source>
        <dbReference type="PROSITE" id="PS50110"/>
    </source>
</evidence>
<dbReference type="Pfam" id="PF02518">
    <property type="entry name" value="HATPase_c"/>
    <property type="match status" value="1"/>
</dbReference>
<keyword evidence="10" id="KW-0067">ATP-binding</keyword>
<evidence type="ECO:0000256" key="5">
    <source>
        <dbReference type="ARBA" id="ARBA00022553"/>
    </source>
</evidence>
<dbReference type="Proteomes" id="UP001050975">
    <property type="component" value="Unassembled WGS sequence"/>
</dbReference>
<keyword evidence="12" id="KW-0902">Two-component regulatory system</keyword>
<dbReference type="SMART" id="SM00388">
    <property type="entry name" value="HisKA"/>
    <property type="match status" value="1"/>
</dbReference>
<evidence type="ECO:0000256" key="10">
    <source>
        <dbReference type="ARBA" id="ARBA00022840"/>
    </source>
</evidence>
<dbReference type="InterPro" id="IPR001789">
    <property type="entry name" value="Sig_transdc_resp-reg_receiver"/>
</dbReference>
<dbReference type="PROSITE" id="PS50109">
    <property type="entry name" value="HIS_KIN"/>
    <property type="match status" value="1"/>
</dbReference>
<dbReference type="InterPro" id="IPR011006">
    <property type="entry name" value="CheY-like_superfamily"/>
</dbReference>
<dbReference type="InterPro" id="IPR004358">
    <property type="entry name" value="Sig_transdc_His_kin-like_C"/>
</dbReference>
<evidence type="ECO:0000256" key="9">
    <source>
        <dbReference type="ARBA" id="ARBA00022777"/>
    </source>
</evidence>
<dbReference type="SUPFAM" id="SSF47384">
    <property type="entry name" value="Homodimeric domain of signal transducing histidine kinase"/>
    <property type="match status" value="1"/>
</dbReference>
<dbReference type="EC" id="2.7.13.3" evidence="4"/>
<keyword evidence="13" id="KW-0472">Membrane</keyword>
<keyword evidence="16" id="KW-0175">Coiled coil</keyword>
<dbReference type="GO" id="GO:0000155">
    <property type="term" value="F:phosphorelay sensor kinase activity"/>
    <property type="evidence" value="ECO:0007669"/>
    <property type="project" value="InterPro"/>
</dbReference>
<comment type="catalytic activity">
    <reaction evidence="1">
        <text>ATP + protein L-histidine = ADP + protein N-phospho-L-histidine.</text>
        <dbReference type="EC" id="2.7.13.3"/>
    </reaction>
</comment>
<dbReference type="RefSeq" id="WP_226581919.1">
    <property type="nucleotide sequence ID" value="NZ_BLAY01000045.1"/>
</dbReference>
<dbReference type="InterPro" id="IPR003594">
    <property type="entry name" value="HATPase_dom"/>
</dbReference>
<dbReference type="AlphaFoldDB" id="A0AAV3XG43"/>
<evidence type="ECO:0000256" key="4">
    <source>
        <dbReference type="ARBA" id="ARBA00012438"/>
    </source>
</evidence>
<dbReference type="GO" id="GO:0005524">
    <property type="term" value="F:ATP binding"/>
    <property type="evidence" value="ECO:0007669"/>
    <property type="project" value="UniProtKB-KW"/>
</dbReference>
<evidence type="ECO:0000256" key="1">
    <source>
        <dbReference type="ARBA" id="ARBA00000085"/>
    </source>
</evidence>
<protein>
    <recommendedName>
        <fullName evidence="14">Circadian input-output histidine kinase CikA</fullName>
        <ecNumber evidence="4">2.7.13.3</ecNumber>
    </recommendedName>
</protein>
<evidence type="ECO:0000256" key="2">
    <source>
        <dbReference type="ARBA" id="ARBA00004370"/>
    </source>
</evidence>
<name>A0AAV3XG43_9CYAN</name>
<feature type="domain" description="Response regulatory" evidence="18">
    <location>
        <begin position="448"/>
        <end position="564"/>
    </location>
</feature>
<dbReference type="FunFam" id="3.30.565.10:FF:000010">
    <property type="entry name" value="Sensor histidine kinase RcsC"/>
    <property type="match status" value="1"/>
</dbReference>
<evidence type="ECO:0000313" key="20">
    <source>
        <dbReference type="Proteomes" id="UP001050975"/>
    </source>
</evidence>
<dbReference type="CDD" id="cd17569">
    <property type="entry name" value="REC_HupR-like"/>
    <property type="match status" value="1"/>
</dbReference>
<dbReference type="CDD" id="cd00082">
    <property type="entry name" value="HisKA"/>
    <property type="match status" value="1"/>
</dbReference>
<evidence type="ECO:0000256" key="8">
    <source>
        <dbReference type="ARBA" id="ARBA00022741"/>
    </source>
</evidence>
<evidence type="ECO:0000256" key="14">
    <source>
        <dbReference type="ARBA" id="ARBA00074306"/>
    </source>
</evidence>
<evidence type="ECO:0000256" key="11">
    <source>
        <dbReference type="ARBA" id="ARBA00022989"/>
    </source>
</evidence>
<dbReference type="PRINTS" id="PR00344">
    <property type="entry name" value="BCTRLSENSOR"/>
</dbReference>
<comment type="similarity">
    <text evidence="3">In the N-terminal section; belongs to the phytochrome family.</text>
</comment>
<evidence type="ECO:0000313" key="19">
    <source>
        <dbReference type="EMBL" id="GET38427.1"/>
    </source>
</evidence>